<dbReference type="eggNOG" id="KOG3307">
    <property type="taxonomic scope" value="Eukaryota"/>
</dbReference>
<dbReference type="Pfam" id="PF02391">
    <property type="entry name" value="MoaE"/>
    <property type="match status" value="1"/>
</dbReference>
<dbReference type="HOGENOM" id="CLU_089568_4_0_1"/>
<dbReference type="InterPro" id="IPR003448">
    <property type="entry name" value="Mopterin_biosynth_MoaE"/>
</dbReference>
<organism evidence="2">
    <name type="scientific">Melampsora larici-populina (strain 98AG31 / pathotype 3-4-7)</name>
    <name type="common">Poplar leaf rust fungus</name>
    <dbReference type="NCBI Taxonomy" id="747676"/>
    <lineage>
        <taxon>Eukaryota</taxon>
        <taxon>Fungi</taxon>
        <taxon>Dikarya</taxon>
        <taxon>Basidiomycota</taxon>
        <taxon>Pucciniomycotina</taxon>
        <taxon>Pucciniomycetes</taxon>
        <taxon>Pucciniales</taxon>
        <taxon>Melampsoraceae</taxon>
        <taxon>Melampsora</taxon>
    </lineage>
</organism>
<evidence type="ECO:0000313" key="1">
    <source>
        <dbReference type="EMBL" id="EGF99471.1"/>
    </source>
</evidence>
<proteinExistence type="predicted"/>
<protein>
    <submittedName>
        <fullName evidence="1">Uncharacterized protein</fullName>
    </submittedName>
</protein>
<dbReference type="InterPro" id="IPR036563">
    <property type="entry name" value="MoaE_sf"/>
</dbReference>
<sequence>YAGRTVTYLSYESYASLAIKTILEIIKEARNHNASTLQANDSKIVIHHILGECPIGETSIIIGVSSAQRLGAFELCQNLLERVKKDVQIWKREYYADGGDPCWKENFPTITL</sequence>
<dbReference type="GeneID" id="18927872"/>
<dbReference type="Gene3D" id="3.90.1170.40">
    <property type="entry name" value="Molybdopterin biosynthesis MoaE subunit"/>
    <property type="match status" value="1"/>
</dbReference>
<dbReference type="CDD" id="cd00756">
    <property type="entry name" value="MoaE"/>
    <property type="match status" value="1"/>
</dbReference>
<feature type="non-terminal residue" evidence="1">
    <location>
        <position position="1"/>
    </location>
</feature>
<dbReference type="InParanoid" id="F4S787"/>
<reference evidence="2" key="1">
    <citation type="journal article" date="2011" name="Proc. Natl. Acad. Sci. U.S.A.">
        <title>Obligate biotrophy features unraveled by the genomic analysis of rust fungi.</title>
        <authorList>
            <person name="Duplessis S."/>
            <person name="Cuomo C.A."/>
            <person name="Lin Y.-C."/>
            <person name="Aerts A."/>
            <person name="Tisserant E."/>
            <person name="Veneault-Fourrey C."/>
            <person name="Joly D.L."/>
            <person name="Hacquard S."/>
            <person name="Amselem J."/>
            <person name="Cantarel B.L."/>
            <person name="Chiu R."/>
            <person name="Coutinho P.M."/>
            <person name="Feau N."/>
            <person name="Field M."/>
            <person name="Frey P."/>
            <person name="Gelhaye E."/>
            <person name="Goldberg J."/>
            <person name="Grabherr M.G."/>
            <person name="Kodira C.D."/>
            <person name="Kohler A."/>
            <person name="Kuees U."/>
            <person name="Lindquist E.A."/>
            <person name="Lucas S.M."/>
            <person name="Mago R."/>
            <person name="Mauceli E."/>
            <person name="Morin E."/>
            <person name="Murat C."/>
            <person name="Pangilinan J.L."/>
            <person name="Park R."/>
            <person name="Pearson M."/>
            <person name="Quesneville H."/>
            <person name="Rouhier N."/>
            <person name="Sakthikumar S."/>
            <person name="Salamov A.A."/>
            <person name="Schmutz J."/>
            <person name="Selles B."/>
            <person name="Shapiro H."/>
            <person name="Tanguay P."/>
            <person name="Tuskan G.A."/>
            <person name="Henrissat B."/>
            <person name="Van de Peer Y."/>
            <person name="Rouze P."/>
            <person name="Ellis J.G."/>
            <person name="Dodds P.N."/>
            <person name="Schein J.E."/>
            <person name="Zhong S."/>
            <person name="Hamelin R.C."/>
            <person name="Grigoriev I.V."/>
            <person name="Szabo L.J."/>
            <person name="Martin F."/>
        </authorList>
    </citation>
    <scope>NUCLEOTIDE SEQUENCE [LARGE SCALE GENOMIC DNA]</scope>
    <source>
        <strain evidence="2">98AG31 / pathotype 3-4-7</strain>
    </source>
</reference>
<dbReference type="OrthoDB" id="5531344at2759"/>
<dbReference type="SUPFAM" id="SSF54690">
    <property type="entry name" value="Molybdopterin synthase subunit MoaE"/>
    <property type="match status" value="1"/>
</dbReference>
<evidence type="ECO:0000313" key="2">
    <source>
        <dbReference type="Proteomes" id="UP000001072"/>
    </source>
</evidence>
<accession>F4S787</accession>
<name>F4S787_MELLP</name>
<dbReference type="GO" id="GO:0006777">
    <property type="term" value="P:Mo-molybdopterin cofactor biosynthetic process"/>
    <property type="evidence" value="ECO:0007669"/>
    <property type="project" value="InterPro"/>
</dbReference>
<dbReference type="Proteomes" id="UP000001072">
    <property type="component" value="Unassembled WGS sequence"/>
</dbReference>
<gene>
    <name evidence="1" type="ORF">MELLADRAFT_40217</name>
</gene>
<dbReference type="AlphaFoldDB" id="F4S787"/>
<dbReference type="EMBL" id="GL883158">
    <property type="protein sequence ID" value="EGF99471.1"/>
    <property type="molecule type" value="Genomic_DNA"/>
</dbReference>
<dbReference type="RefSeq" id="XP_007417201.1">
    <property type="nucleotide sequence ID" value="XM_007417139.1"/>
</dbReference>
<dbReference type="PANTHER" id="PTHR23404">
    <property type="entry name" value="MOLYBDOPTERIN SYNTHASE RELATED"/>
    <property type="match status" value="1"/>
</dbReference>
<dbReference type="KEGG" id="mlr:MELLADRAFT_40217"/>
<dbReference type="STRING" id="747676.F4S787"/>
<dbReference type="VEuPathDB" id="FungiDB:MELLADRAFT_40217"/>
<keyword evidence="2" id="KW-1185">Reference proteome</keyword>